<dbReference type="RefSeq" id="WP_402071162.1">
    <property type="nucleotide sequence ID" value="NZ_JBIVGG010000003.1"/>
</dbReference>
<evidence type="ECO:0008006" key="4">
    <source>
        <dbReference type="Google" id="ProtNLM"/>
    </source>
</evidence>
<evidence type="ECO:0000256" key="1">
    <source>
        <dbReference type="SAM" id="SignalP"/>
    </source>
</evidence>
<dbReference type="EMBL" id="JBIVGG010000003">
    <property type="protein sequence ID" value="MFJ4078944.1"/>
    <property type="molecule type" value="Genomic_DNA"/>
</dbReference>
<evidence type="ECO:0000313" key="2">
    <source>
        <dbReference type="EMBL" id="MFJ4078944.1"/>
    </source>
</evidence>
<keyword evidence="3" id="KW-1185">Reference proteome</keyword>
<dbReference type="PROSITE" id="PS51257">
    <property type="entry name" value="PROKAR_LIPOPROTEIN"/>
    <property type="match status" value="1"/>
</dbReference>
<sequence length="186" mass="18695">MKTRRACLAAALLTTALALTGCGGTDSGAGSVPEGWGTLKTKGVDVSYPKGYAEQSAAERGKHNAAAAVRAEGGKKVSVITVQLAFTEANSAEQAAIAAEAGIQLGAKVEGQKDVELAGADGAKRIDFSFKATGEDGGPAAGTPVEGVILAGLDSADTAFAVRIDAQRGSLPDADLDRIIDSVEVH</sequence>
<dbReference type="Proteomes" id="UP001617511">
    <property type="component" value="Unassembled WGS sequence"/>
</dbReference>
<feature type="chain" id="PRO_5047346044" description="Lipoprotein" evidence="1">
    <location>
        <begin position="21"/>
        <end position="186"/>
    </location>
</feature>
<feature type="signal peptide" evidence="1">
    <location>
        <begin position="1"/>
        <end position="20"/>
    </location>
</feature>
<reference evidence="2 3" key="1">
    <citation type="submission" date="2024-10" db="EMBL/GenBank/DDBJ databases">
        <title>The Natural Products Discovery Center: Release of the First 8490 Sequenced Strains for Exploring Actinobacteria Biosynthetic Diversity.</title>
        <authorList>
            <person name="Kalkreuter E."/>
            <person name="Kautsar S.A."/>
            <person name="Yang D."/>
            <person name="Bader C.D."/>
            <person name="Teijaro C.N."/>
            <person name="Fluegel L."/>
            <person name="Davis C.M."/>
            <person name="Simpson J.R."/>
            <person name="Lauterbach L."/>
            <person name="Steele A.D."/>
            <person name="Gui C."/>
            <person name="Meng S."/>
            <person name="Li G."/>
            <person name="Viehrig K."/>
            <person name="Ye F."/>
            <person name="Su P."/>
            <person name="Kiefer A.F."/>
            <person name="Nichols A."/>
            <person name="Cepeda A.J."/>
            <person name="Yan W."/>
            <person name="Fan B."/>
            <person name="Jiang Y."/>
            <person name="Adhikari A."/>
            <person name="Zheng C.-J."/>
            <person name="Schuster L."/>
            <person name="Cowan T.M."/>
            <person name="Smanski M.J."/>
            <person name="Chevrette M.G."/>
            <person name="De Carvalho L.P.S."/>
            <person name="Shen B."/>
        </authorList>
    </citation>
    <scope>NUCLEOTIDE SEQUENCE [LARGE SCALE GENOMIC DNA]</scope>
    <source>
        <strain evidence="2 3">NPDC089932</strain>
    </source>
</reference>
<gene>
    <name evidence="2" type="ORF">ACIP2Z_08330</name>
</gene>
<protein>
    <recommendedName>
        <fullName evidence="4">Lipoprotein</fullName>
    </recommendedName>
</protein>
<proteinExistence type="predicted"/>
<name>A0ABW8FA83_9ACTN</name>
<evidence type="ECO:0000313" key="3">
    <source>
        <dbReference type="Proteomes" id="UP001617511"/>
    </source>
</evidence>
<keyword evidence="1" id="KW-0732">Signal</keyword>
<comment type="caution">
    <text evidence="2">The sequence shown here is derived from an EMBL/GenBank/DDBJ whole genome shotgun (WGS) entry which is preliminary data.</text>
</comment>
<accession>A0ABW8FA83</accession>
<organism evidence="2 3">
    <name type="scientific">Streptomyces iakyrus</name>
    <dbReference type="NCBI Taxonomy" id="68219"/>
    <lineage>
        <taxon>Bacteria</taxon>
        <taxon>Bacillati</taxon>
        <taxon>Actinomycetota</taxon>
        <taxon>Actinomycetes</taxon>
        <taxon>Kitasatosporales</taxon>
        <taxon>Streptomycetaceae</taxon>
        <taxon>Streptomyces</taxon>
    </lineage>
</organism>